<comment type="caution">
    <text evidence="1">The sequence shown here is derived from an EMBL/GenBank/DDBJ whole genome shotgun (WGS) entry which is preliminary data.</text>
</comment>
<protein>
    <submittedName>
        <fullName evidence="1">Uncharacterized protein</fullName>
    </submittedName>
</protein>
<dbReference type="Proteomes" id="UP001162992">
    <property type="component" value="Chromosome 8"/>
</dbReference>
<sequence>MDGKGCPEAQRKERRFWVPALIVCFLAFLFYLGIQYISCKNLFMAKWGLCKVGSGDFEKQWLPKSALFKYKLLWMAPFLSGGGYGSEAISFATAIEASKLVPQFKIQQHGDLENYEFWSGLPQKIRRLLVRLAWRDFNVEETVVICHSEPGAWFPPLYQTFPCPPFGYEQPLYVIGRSMFETDRLNKEHVERCNAMDEVWVPTQFNIETFARSGVMESKLVKVRQTVDIEFFNPTQVHPLPLSFNWQVFGPSKNHSNFFSSKPYVFLSIFKWEVRKGWDILIKAFLQEFSAEDDVVLYLVTNAFHSSSNFDQDILSFVNKSKIIEPSLGWPTVQLCDHHVPQIDLPSLYKAADVFVLPSRGEGWGRPHIEAMAMALPVIATNWSGMTEYMTDMNSYPLPLDGMSEILEGPFKGHFWAEPSVNSLQGLMRHVYSHPVEAKARGLVARNDMVKKYAPHIVLNDILEHLTRIQNLLYNKSID</sequence>
<proteinExistence type="predicted"/>
<organism evidence="1 2">
    <name type="scientific">Diphasiastrum complanatum</name>
    <name type="common">Issler's clubmoss</name>
    <name type="synonym">Lycopodium complanatum</name>
    <dbReference type="NCBI Taxonomy" id="34168"/>
    <lineage>
        <taxon>Eukaryota</taxon>
        <taxon>Viridiplantae</taxon>
        <taxon>Streptophyta</taxon>
        <taxon>Embryophyta</taxon>
        <taxon>Tracheophyta</taxon>
        <taxon>Lycopodiopsida</taxon>
        <taxon>Lycopodiales</taxon>
        <taxon>Lycopodiaceae</taxon>
        <taxon>Lycopodioideae</taxon>
        <taxon>Diphasiastrum</taxon>
    </lineage>
</organism>
<name>A0ACC2D0P6_DIPCM</name>
<dbReference type="EMBL" id="CM055099">
    <property type="protein sequence ID" value="KAJ7547734.1"/>
    <property type="molecule type" value="Genomic_DNA"/>
</dbReference>
<reference evidence="2" key="1">
    <citation type="journal article" date="2024" name="Proc. Natl. Acad. Sci. U.S.A.">
        <title>Extraordinary preservation of gene collinearity over three hundred million years revealed in homosporous lycophytes.</title>
        <authorList>
            <person name="Li C."/>
            <person name="Wickell D."/>
            <person name="Kuo L.Y."/>
            <person name="Chen X."/>
            <person name="Nie B."/>
            <person name="Liao X."/>
            <person name="Peng D."/>
            <person name="Ji J."/>
            <person name="Jenkins J."/>
            <person name="Williams M."/>
            <person name="Shu S."/>
            <person name="Plott C."/>
            <person name="Barry K."/>
            <person name="Rajasekar S."/>
            <person name="Grimwood J."/>
            <person name="Han X."/>
            <person name="Sun S."/>
            <person name="Hou Z."/>
            <person name="He W."/>
            <person name="Dai G."/>
            <person name="Sun C."/>
            <person name="Schmutz J."/>
            <person name="Leebens-Mack J.H."/>
            <person name="Li F.W."/>
            <person name="Wang L."/>
        </authorList>
    </citation>
    <scope>NUCLEOTIDE SEQUENCE [LARGE SCALE GENOMIC DNA]</scope>
    <source>
        <strain evidence="2">cv. PW_Plant_1</strain>
    </source>
</reference>
<evidence type="ECO:0000313" key="1">
    <source>
        <dbReference type="EMBL" id="KAJ7547734.1"/>
    </source>
</evidence>
<evidence type="ECO:0000313" key="2">
    <source>
        <dbReference type="Proteomes" id="UP001162992"/>
    </source>
</evidence>
<accession>A0ACC2D0P6</accession>
<keyword evidence="2" id="KW-1185">Reference proteome</keyword>
<gene>
    <name evidence="1" type="ORF">O6H91_08G101300</name>
</gene>